<name>A0ABQ5LU48_9RHOB</name>
<protein>
    <recommendedName>
        <fullName evidence="2">Activator of Hsp90 ATPase homologue 1/2-like C-terminal domain-containing protein</fullName>
    </recommendedName>
</protein>
<dbReference type="InterPro" id="IPR013538">
    <property type="entry name" value="ASHA1/2-like_C"/>
</dbReference>
<comment type="similarity">
    <text evidence="1">Belongs to the AHA1 family.</text>
</comment>
<evidence type="ECO:0000259" key="2">
    <source>
        <dbReference type="Pfam" id="PF08327"/>
    </source>
</evidence>
<evidence type="ECO:0000313" key="3">
    <source>
        <dbReference type="EMBL" id="GKY88497.1"/>
    </source>
</evidence>
<evidence type="ECO:0000256" key="1">
    <source>
        <dbReference type="ARBA" id="ARBA00006817"/>
    </source>
</evidence>
<dbReference type="SUPFAM" id="SSF55961">
    <property type="entry name" value="Bet v1-like"/>
    <property type="match status" value="1"/>
</dbReference>
<dbReference type="Proteomes" id="UP001144205">
    <property type="component" value="Unassembled WGS sequence"/>
</dbReference>
<keyword evidence="4" id="KW-1185">Reference proteome</keyword>
<gene>
    <name evidence="3" type="ORF">STA1M1_23660</name>
</gene>
<dbReference type="CDD" id="cd07814">
    <property type="entry name" value="SRPBCC_CalC_Aha1-like"/>
    <property type="match status" value="1"/>
</dbReference>
<sequence length="172" mass="19363">MKPDLKFRFLTDTTTHTLRIRREFAAGRALVWDCYTKSELLEKWFAPTPLVTKTTHMDFSEGGYWHYAMVDPEGTHYWGRMDYRAIEPVDRYSSVDSFTDETGTPNPDMPSADWDVTFEDAEIGTLVSTTVQYASAEDLQKVIDMGMEAGLASALENLDALLATLDSKGSAQ</sequence>
<dbReference type="RefSeq" id="WP_281842535.1">
    <property type="nucleotide sequence ID" value="NZ_BROH01000006.1"/>
</dbReference>
<evidence type="ECO:0000313" key="4">
    <source>
        <dbReference type="Proteomes" id="UP001144205"/>
    </source>
</evidence>
<dbReference type="Gene3D" id="3.30.530.20">
    <property type="match status" value="1"/>
</dbReference>
<accession>A0ABQ5LU48</accession>
<dbReference type="EMBL" id="BROH01000006">
    <property type="protein sequence ID" value="GKY88497.1"/>
    <property type="molecule type" value="Genomic_DNA"/>
</dbReference>
<comment type="caution">
    <text evidence="3">The sequence shown here is derived from an EMBL/GenBank/DDBJ whole genome shotgun (WGS) entry which is preliminary data.</text>
</comment>
<dbReference type="Pfam" id="PF08327">
    <property type="entry name" value="AHSA1"/>
    <property type="match status" value="1"/>
</dbReference>
<organism evidence="3 4">
    <name type="scientific">Sinisalibacter aestuarii</name>
    <dbReference type="NCBI Taxonomy" id="2949426"/>
    <lineage>
        <taxon>Bacteria</taxon>
        <taxon>Pseudomonadati</taxon>
        <taxon>Pseudomonadota</taxon>
        <taxon>Alphaproteobacteria</taxon>
        <taxon>Rhodobacterales</taxon>
        <taxon>Roseobacteraceae</taxon>
        <taxon>Sinisalibacter</taxon>
    </lineage>
</organism>
<feature type="domain" description="Activator of Hsp90 ATPase homologue 1/2-like C-terminal" evidence="2">
    <location>
        <begin position="27"/>
        <end position="162"/>
    </location>
</feature>
<dbReference type="InterPro" id="IPR023393">
    <property type="entry name" value="START-like_dom_sf"/>
</dbReference>
<reference evidence="3" key="1">
    <citation type="journal article" date="2023" name="Int. J. Syst. Evol. Microbiol.">
        <title>Sinisalibacter aestuarii sp. nov., isolated from estuarine sediment of the Arakawa River.</title>
        <authorList>
            <person name="Arafat S.T."/>
            <person name="Hirano S."/>
            <person name="Sato A."/>
            <person name="Takeuchi K."/>
            <person name="Yasuda T."/>
            <person name="Terahara T."/>
            <person name="Hamada M."/>
            <person name="Kobayashi T."/>
        </authorList>
    </citation>
    <scope>NUCLEOTIDE SEQUENCE</scope>
    <source>
        <strain evidence="3">B-399</strain>
    </source>
</reference>
<proteinExistence type="inferred from homology"/>